<dbReference type="RefSeq" id="WP_214622110.1">
    <property type="nucleotide sequence ID" value="NZ_JAHGAW010000003.1"/>
</dbReference>
<reference evidence="2" key="1">
    <citation type="submission" date="2021-05" db="EMBL/GenBank/DDBJ databases">
        <title>Genome of Sphingobium sp. strain.</title>
        <authorList>
            <person name="Fan R."/>
        </authorList>
    </citation>
    <scope>NUCLEOTIDE SEQUENCE</scope>
    <source>
        <strain evidence="2">H33</strain>
    </source>
</reference>
<dbReference type="PANTHER" id="PTHR43194">
    <property type="entry name" value="HYDROLASE ALPHA/BETA FOLD FAMILY"/>
    <property type="match status" value="1"/>
</dbReference>
<evidence type="ECO:0000313" key="3">
    <source>
        <dbReference type="Proteomes" id="UP001138757"/>
    </source>
</evidence>
<dbReference type="SUPFAM" id="SSF53474">
    <property type="entry name" value="alpha/beta-Hydrolases"/>
    <property type="match status" value="1"/>
</dbReference>
<dbReference type="Pfam" id="PF12697">
    <property type="entry name" value="Abhydrolase_6"/>
    <property type="match status" value="1"/>
</dbReference>
<evidence type="ECO:0000259" key="1">
    <source>
        <dbReference type="Pfam" id="PF12697"/>
    </source>
</evidence>
<organism evidence="2 3">
    <name type="scientific">Sphingobium nicotianae</name>
    <dbReference type="NCBI Taxonomy" id="2782607"/>
    <lineage>
        <taxon>Bacteria</taxon>
        <taxon>Pseudomonadati</taxon>
        <taxon>Pseudomonadota</taxon>
        <taxon>Alphaproteobacteria</taxon>
        <taxon>Sphingomonadales</taxon>
        <taxon>Sphingomonadaceae</taxon>
        <taxon>Sphingobium</taxon>
    </lineage>
</organism>
<dbReference type="InterPro" id="IPR000073">
    <property type="entry name" value="AB_hydrolase_1"/>
</dbReference>
<proteinExistence type="predicted"/>
<comment type="caution">
    <text evidence="2">The sequence shown here is derived from an EMBL/GenBank/DDBJ whole genome shotgun (WGS) entry which is preliminary data.</text>
</comment>
<dbReference type="Gene3D" id="3.40.50.1820">
    <property type="entry name" value="alpha/beta hydrolase"/>
    <property type="match status" value="1"/>
</dbReference>
<feature type="domain" description="AB hydrolase-1" evidence="1">
    <location>
        <begin position="55"/>
        <end position="294"/>
    </location>
</feature>
<accession>A0A9X1DAV3</accession>
<dbReference type="InterPro" id="IPR029058">
    <property type="entry name" value="AB_hydrolase_fold"/>
</dbReference>
<dbReference type="GO" id="GO:0016787">
    <property type="term" value="F:hydrolase activity"/>
    <property type="evidence" value="ECO:0007669"/>
    <property type="project" value="UniProtKB-KW"/>
</dbReference>
<dbReference type="EMBL" id="JAHGAW010000003">
    <property type="protein sequence ID" value="MBT2186363.1"/>
    <property type="molecule type" value="Genomic_DNA"/>
</dbReference>
<evidence type="ECO:0000313" key="2">
    <source>
        <dbReference type="EMBL" id="MBT2186363.1"/>
    </source>
</evidence>
<dbReference type="InterPro" id="IPR050228">
    <property type="entry name" value="Carboxylesterase_BioH"/>
</dbReference>
<protein>
    <submittedName>
        <fullName evidence="2">Alpha/beta hydrolase</fullName>
    </submittedName>
</protein>
<dbReference type="PANTHER" id="PTHR43194:SF2">
    <property type="entry name" value="PEROXISOMAL MEMBRANE PROTEIN LPX1"/>
    <property type="match status" value="1"/>
</dbReference>
<dbReference type="Proteomes" id="UP001138757">
    <property type="component" value="Unassembled WGS sequence"/>
</dbReference>
<sequence>MTMIQRLAFAMLATATIPHILGTPAYGAEIAVSGAISEQHDRFTVERIGDSGPDVILIPGLATPREVYAGLADALRGTARLHLVQLRGFAAGDPGPNAQGGAIAGLTNGLADYIASHKLSHVRLVGHSLGGLAALRLARLHPANIDGVMIVDAMPFIGTLFMGPAATVEAAAPQAAMMRDRMLAMAAAGGKLPPATDLAASQDGKAKITQWTAAADLRTVAMATYEDLTTDERSGLATISAPLTIVFPWSGATDAPTRAAYEAAYKAVPKIRFVPVAQSGHFVMLDQPAAFAAAVRDFIAAH</sequence>
<name>A0A9X1DAV3_9SPHN</name>
<dbReference type="AlphaFoldDB" id="A0A9X1DAV3"/>
<gene>
    <name evidence="2" type="ORF">KK488_05320</name>
</gene>
<keyword evidence="3" id="KW-1185">Reference proteome</keyword>
<keyword evidence="2" id="KW-0378">Hydrolase</keyword>